<dbReference type="InterPro" id="IPR014748">
    <property type="entry name" value="Enoyl-CoA_hydra_C"/>
</dbReference>
<dbReference type="InterPro" id="IPR051683">
    <property type="entry name" value="Enoyl-CoA_Hydratase/Isomerase"/>
</dbReference>
<proteinExistence type="inferred from homology"/>
<name>A0A0W8FS65_9ZZZZ</name>
<dbReference type="GO" id="GO:0008300">
    <property type="term" value="P:isoprenoid catabolic process"/>
    <property type="evidence" value="ECO:0007669"/>
    <property type="project" value="TreeGrafter"/>
</dbReference>
<dbReference type="AlphaFoldDB" id="A0A0W8FS65"/>
<keyword evidence="2" id="KW-0456">Lyase</keyword>
<dbReference type="EMBL" id="LNQE01000896">
    <property type="protein sequence ID" value="KUG23609.1"/>
    <property type="molecule type" value="Genomic_DNA"/>
</dbReference>
<dbReference type="CDD" id="cd06558">
    <property type="entry name" value="crotonase-like"/>
    <property type="match status" value="1"/>
</dbReference>
<dbReference type="PANTHER" id="PTHR42964:SF1">
    <property type="entry name" value="POLYKETIDE BIOSYNTHESIS ENOYL-COA HYDRATASE PKSH-RELATED"/>
    <property type="match status" value="1"/>
</dbReference>
<sequence length="255" mass="27590">MSEELLYKVENSVAYMTINREKQRNTISPTVIKLFHQYLDVAEKDTSVRALLITGAGDKCFSAGAQLAGSAPEEGMDVFAKYAELLKRLASFPKPTVARVKGYCLAGGMGFMLASDIVIAGDDSQFGTPEVNVGLWPMMIGALIFRNVPMKKAMEMILLGEKIAAKDAIAMGLVTRVVPVDQLDSTVNSILKSLILKSPIGIKIGKEAFHNAASMPLDDALEFLSGKLLEVAATDDAREGITAFIEKREPKFTGK</sequence>
<evidence type="ECO:0000313" key="2">
    <source>
        <dbReference type="EMBL" id="KUG23609.1"/>
    </source>
</evidence>
<protein>
    <submittedName>
        <fullName evidence="2">Enoyl-coa hydratase</fullName>
        <ecNumber evidence="2">4.2.1.17</ecNumber>
    </submittedName>
</protein>
<dbReference type="InterPro" id="IPR029045">
    <property type="entry name" value="ClpP/crotonase-like_dom_sf"/>
</dbReference>
<dbReference type="PANTHER" id="PTHR42964">
    <property type="entry name" value="ENOYL-COA HYDRATASE"/>
    <property type="match status" value="1"/>
</dbReference>
<accession>A0A0W8FS65</accession>
<dbReference type="InterPro" id="IPR001753">
    <property type="entry name" value="Enoyl-CoA_hydra/iso"/>
</dbReference>
<dbReference type="SUPFAM" id="SSF52096">
    <property type="entry name" value="ClpP/crotonase"/>
    <property type="match status" value="1"/>
</dbReference>
<dbReference type="Pfam" id="PF00378">
    <property type="entry name" value="ECH_1"/>
    <property type="match status" value="1"/>
</dbReference>
<dbReference type="Gene3D" id="3.90.226.10">
    <property type="entry name" value="2-enoyl-CoA Hydratase, Chain A, domain 1"/>
    <property type="match status" value="1"/>
</dbReference>
<organism evidence="2">
    <name type="scientific">hydrocarbon metagenome</name>
    <dbReference type="NCBI Taxonomy" id="938273"/>
    <lineage>
        <taxon>unclassified sequences</taxon>
        <taxon>metagenomes</taxon>
        <taxon>ecological metagenomes</taxon>
    </lineage>
</organism>
<gene>
    <name evidence="2" type="ORF">ASZ90_006594</name>
</gene>
<reference evidence="2" key="1">
    <citation type="journal article" date="2015" name="Proc. Natl. Acad. Sci. U.S.A.">
        <title>Networks of energetic and metabolic interactions define dynamics in microbial communities.</title>
        <authorList>
            <person name="Embree M."/>
            <person name="Liu J.K."/>
            <person name="Al-Bassam M.M."/>
            <person name="Zengler K."/>
        </authorList>
    </citation>
    <scope>NUCLEOTIDE SEQUENCE</scope>
</reference>
<evidence type="ECO:0000256" key="1">
    <source>
        <dbReference type="ARBA" id="ARBA00005254"/>
    </source>
</evidence>
<comment type="caution">
    <text evidence="2">The sequence shown here is derived from an EMBL/GenBank/DDBJ whole genome shotgun (WGS) entry which is preliminary data.</text>
</comment>
<comment type="similarity">
    <text evidence="1">Belongs to the enoyl-CoA hydratase/isomerase family.</text>
</comment>
<dbReference type="GO" id="GO:0004300">
    <property type="term" value="F:enoyl-CoA hydratase activity"/>
    <property type="evidence" value="ECO:0007669"/>
    <property type="project" value="UniProtKB-EC"/>
</dbReference>
<dbReference type="Gene3D" id="1.10.12.10">
    <property type="entry name" value="Lyase 2-enoyl-coa Hydratase, Chain A, domain 2"/>
    <property type="match status" value="1"/>
</dbReference>
<dbReference type="EC" id="4.2.1.17" evidence="2"/>